<sequence length="89" mass="10289">MSTQCLDRIVDYYNDNAWNAINKALQGPQAIWLIGLGLGEGKILKEIQSISYFVLEDGCTFRTWVKHTEIIKAWKELFEDVVKIKSRNL</sequence>
<dbReference type="EMBL" id="WTPW01000258">
    <property type="protein sequence ID" value="KAF0529714.1"/>
    <property type="molecule type" value="Genomic_DNA"/>
</dbReference>
<reference evidence="1 2" key="1">
    <citation type="journal article" date="2019" name="Environ. Microbiol.">
        <title>At the nexus of three kingdoms: the genome of the mycorrhizal fungus Gigaspora margarita provides insights into plant, endobacterial and fungal interactions.</title>
        <authorList>
            <person name="Venice F."/>
            <person name="Ghignone S."/>
            <person name="Salvioli di Fossalunga A."/>
            <person name="Amselem J."/>
            <person name="Novero M."/>
            <person name="Xianan X."/>
            <person name="Sedzielewska Toro K."/>
            <person name="Morin E."/>
            <person name="Lipzen A."/>
            <person name="Grigoriev I.V."/>
            <person name="Henrissat B."/>
            <person name="Martin F.M."/>
            <person name="Bonfante P."/>
        </authorList>
    </citation>
    <scope>NUCLEOTIDE SEQUENCE [LARGE SCALE GENOMIC DNA]</scope>
    <source>
        <strain evidence="1 2">BEG34</strain>
    </source>
</reference>
<dbReference type="Proteomes" id="UP000439903">
    <property type="component" value="Unassembled WGS sequence"/>
</dbReference>
<protein>
    <submittedName>
        <fullName evidence="1">Uncharacterized protein</fullName>
    </submittedName>
</protein>
<evidence type="ECO:0000313" key="1">
    <source>
        <dbReference type="EMBL" id="KAF0529714.1"/>
    </source>
</evidence>
<comment type="caution">
    <text evidence="1">The sequence shown here is derived from an EMBL/GenBank/DDBJ whole genome shotgun (WGS) entry which is preliminary data.</text>
</comment>
<proteinExistence type="predicted"/>
<organism evidence="1 2">
    <name type="scientific">Gigaspora margarita</name>
    <dbReference type="NCBI Taxonomy" id="4874"/>
    <lineage>
        <taxon>Eukaryota</taxon>
        <taxon>Fungi</taxon>
        <taxon>Fungi incertae sedis</taxon>
        <taxon>Mucoromycota</taxon>
        <taxon>Glomeromycotina</taxon>
        <taxon>Glomeromycetes</taxon>
        <taxon>Diversisporales</taxon>
        <taxon>Gigasporaceae</taxon>
        <taxon>Gigaspora</taxon>
    </lineage>
</organism>
<dbReference type="AlphaFoldDB" id="A0A8H4EPG8"/>
<evidence type="ECO:0000313" key="2">
    <source>
        <dbReference type="Proteomes" id="UP000439903"/>
    </source>
</evidence>
<keyword evidence="2" id="KW-1185">Reference proteome</keyword>
<dbReference type="OrthoDB" id="2405788at2759"/>
<name>A0A8H4EPG8_GIGMA</name>
<accession>A0A8H4EPG8</accession>
<gene>
    <name evidence="1" type="ORF">F8M41_012652</name>
</gene>